<protein>
    <submittedName>
        <fullName evidence="8">MFS transporter</fullName>
    </submittedName>
</protein>
<dbReference type="PANTHER" id="PTHR23513">
    <property type="entry name" value="INTEGRAL MEMBRANE EFFLUX PROTEIN-RELATED"/>
    <property type="match status" value="1"/>
</dbReference>
<dbReference type="EMBL" id="CP134876">
    <property type="protein sequence ID" value="WNM38844.1"/>
    <property type="molecule type" value="Genomic_DNA"/>
</dbReference>
<keyword evidence="2" id="KW-1003">Cell membrane</keyword>
<feature type="transmembrane region" description="Helical" evidence="7">
    <location>
        <begin position="233"/>
        <end position="251"/>
    </location>
</feature>
<dbReference type="RefSeq" id="WP_313720565.1">
    <property type="nucleotide sequence ID" value="NZ_CP134876.1"/>
</dbReference>
<evidence type="ECO:0000313" key="8">
    <source>
        <dbReference type="EMBL" id="WNM38844.1"/>
    </source>
</evidence>
<evidence type="ECO:0000256" key="1">
    <source>
        <dbReference type="ARBA" id="ARBA00004651"/>
    </source>
</evidence>
<feature type="transmembrane region" description="Helical" evidence="7">
    <location>
        <begin position="51"/>
        <end position="73"/>
    </location>
</feature>
<dbReference type="SUPFAM" id="SSF103473">
    <property type="entry name" value="MFS general substrate transporter"/>
    <property type="match status" value="1"/>
</dbReference>
<evidence type="ECO:0000256" key="3">
    <source>
        <dbReference type="ARBA" id="ARBA00022692"/>
    </source>
</evidence>
<feature type="transmembrane region" description="Helical" evidence="7">
    <location>
        <begin position="315"/>
        <end position="335"/>
    </location>
</feature>
<keyword evidence="3 7" id="KW-0812">Transmembrane</keyword>
<accession>A0ABY9ZU69</accession>
<name>A0ABY9ZU69_9ACTN</name>
<dbReference type="InterPro" id="IPR011701">
    <property type="entry name" value="MFS"/>
</dbReference>
<organism evidence="8 9">
    <name type="scientific">Micromonospora halotolerans</name>
    <dbReference type="NCBI Taxonomy" id="709879"/>
    <lineage>
        <taxon>Bacteria</taxon>
        <taxon>Bacillati</taxon>
        <taxon>Actinomycetota</taxon>
        <taxon>Actinomycetes</taxon>
        <taxon>Micromonosporales</taxon>
        <taxon>Micromonosporaceae</taxon>
        <taxon>Micromonospora</taxon>
    </lineage>
</organism>
<evidence type="ECO:0000256" key="2">
    <source>
        <dbReference type="ARBA" id="ARBA00022475"/>
    </source>
</evidence>
<feature type="transmembrane region" description="Helical" evidence="7">
    <location>
        <begin position="356"/>
        <end position="374"/>
    </location>
</feature>
<dbReference type="PANTHER" id="PTHR23513:SF6">
    <property type="entry name" value="MAJOR FACILITATOR SUPERFAMILY ASSOCIATED DOMAIN-CONTAINING PROTEIN"/>
    <property type="match status" value="1"/>
</dbReference>
<feature type="transmembrane region" description="Helical" evidence="7">
    <location>
        <begin position="27"/>
        <end position="45"/>
    </location>
</feature>
<feature type="transmembrane region" description="Helical" evidence="7">
    <location>
        <begin position="380"/>
        <end position="400"/>
    </location>
</feature>
<evidence type="ECO:0000313" key="9">
    <source>
        <dbReference type="Proteomes" id="UP001303001"/>
    </source>
</evidence>
<keyword evidence="5 7" id="KW-0472">Membrane</keyword>
<reference evidence="8 9" key="1">
    <citation type="submission" date="2023-09" db="EMBL/GenBank/DDBJ databases">
        <title>Micromonospora halotolerans DSM 45598 genome sequence.</title>
        <authorList>
            <person name="Mo P."/>
        </authorList>
    </citation>
    <scope>NUCLEOTIDE SEQUENCE [LARGE SCALE GENOMIC DNA]</scope>
    <source>
        <strain evidence="8 9">DSM 45598</strain>
    </source>
</reference>
<dbReference type="InterPro" id="IPR036259">
    <property type="entry name" value="MFS_trans_sf"/>
</dbReference>
<evidence type="ECO:0000256" key="6">
    <source>
        <dbReference type="SAM" id="MobiDB-lite"/>
    </source>
</evidence>
<evidence type="ECO:0000256" key="7">
    <source>
        <dbReference type="SAM" id="Phobius"/>
    </source>
</evidence>
<dbReference type="Gene3D" id="1.20.1250.20">
    <property type="entry name" value="MFS general substrate transporter like domains"/>
    <property type="match status" value="1"/>
</dbReference>
<proteinExistence type="predicted"/>
<feature type="transmembrane region" description="Helical" evidence="7">
    <location>
        <begin position="257"/>
        <end position="279"/>
    </location>
</feature>
<evidence type="ECO:0000256" key="4">
    <source>
        <dbReference type="ARBA" id="ARBA00022989"/>
    </source>
</evidence>
<dbReference type="Pfam" id="PF07690">
    <property type="entry name" value="MFS_1"/>
    <property type="match status" value="1"/>
</dbReference>
<gene>
    <name evidence="8" type="ORF">RMN56_27530</name>
</gene>
<evidence type="ECO:0000256" key="5">
    <source>
        <dbReference type="ARBA" id="ARBA00023136"/>
    </source>
</evidence>
<dbReference type="Proteomes" id="UP001303001">
    <property type="component" value="Chromosome"/>
</dbReference>
<dbReference type="CDD" id="cd06173">
    <property type="entry name" value="MFS_MefA_like"/>
    <property type="match status" value="1"/>
</dbReference>
<feature type="region of interest" description="Disordered" evidence="6">
    <location>
        <begin position="412"/>
        <end position="502"/>
    </location>
</feature>
<keyword evidence="4 7" id="KW-1133">Transmembrane helix</keyword>
<sequence length="502" mass="52083">MTVRPPGPPGRSADFRLLVAGQTATQLGTDVTAIAFPLIAVLILHATPVQLGVLVAVQNGAFLLLGVPAGVWLDRRRLRPVLIMTDLVRCAALVTVTVTAALGRLTLPLLIAAAAVMAVMRVLFDIGHQSYLPKLLHRADLLRGNCTLETVRSSGQVAGPSLGGWLTQLVGATNTLLVDAVSFLVSAVCLARIRAPEPVPRRPAPVSTAHEAREGLTFVLGDPVLRAIAATSALVNLLFTAATALIVLFLVETVGVSPGAVGVLLSAAPAAALLGAVTAGRLARRIGLARAIWLAPVVSSPFNLLVPLTGRGWGLAFFVVGLLGSGIGQIVYGIAQTTYRQATVPARLQCRVNATMRFLVMGALPLGGLLGGLLGEIIGVRSTLLVIGAGLTLAPLPLLLSPLRHARHVHDVATRTVPPDPRVATPVRTAPTTAAGRPRPRRTSLGASASGATCRARRTDRPSPGPTGHGARGRRGPCGPPHLRRPLTRRGGGGREPGDRPP</sequence>
<keyword evidence="9" id="KW-1185">Reference proteome</keyword>
<feature type="compositionally biased region" description="Low complexity" evidence="6">
    <location>
        <begin position="422"/>
        <end position="437"/>
    </location>
</feature>
<comment type="subcellular location">
    <subcellularLocation>
        <location evidence="1">Cell membrane</location>
        <topology evidence="1">Multi-pass membrane protein</topology>
    </subcellularLocation>
</comment>
<feature type="transmembrane region" description="Helical" evidence="7">
    <location>
        <begin position="291"/>
        <end position="309"/>
    </location>
</feature>